<dbReference type="AlphaFoldDB" id="A0A9W8I839"/>
<evidence type="ECO:0000256" key="2">
    <source>
        <dbReference type="ARBA" id="ARBA00009423"/>
    </source>
</evidence>
<feature type="region of interest" description="Disordered" evidence="7">
    <location>
        <begin position="61"/>
        <end position="117"/>
    </location>
</feature>
<dbReference type="OrthoDB" id="10255048at2759"/>
<comment type="caution">
    <text evidence="9">The sequence shown here is derived from an EMBL/GenBank/DDBJ whole genome shotgun (WGS) entry which is preliminary data.</text>
</comment>
<keyword evidence="10" id="KW-1185">Reference proteome</keyword>
<keyword evidence="5" id="KW-0206">Cytoskeleton</keyword>
<feature type="domain" description="Transforming acidic coiled-coil-containing protein C-terminal" evidence="8">
    <location>
        <begin position="419"/>
        <end position="622"/>
    </location>
</feature>
<accession>A0A9W8I839</accession>
<dbReference type="GO" id="GO:0005856">
    <property type="term" value="C:cytoskeleton"/>
    <property type="evidence" value="ECO:0007669"/>
    <property type="project" value="UniProtKB-SubCell"/>
</dbReference>
<evidence type="ECO:0000256" key="3">
    <source>
        <dbReference type="ARBA" id="ARBA00022490"/>
    </source>
</evidence>
<gene>
    <name evidence="9" type="ORF">IWW36_003268</name>
</gene>
<dbReference type="InterPro" id="IPR007707">
    <property type="entry name" value="TACC_C"/>
</dbReference>
<feature type="coiled-coil region" evidence="6">
    <location>
        <begin position="563"/>
        <end position="618"/>
    </location>
</feature>
<evidence type="ECO:0000256" key="4">
    <source>
        <dbReference type="ARBA" id="ARBA00023054"/>
    </source>
</evidence>
<keyword evidence="4 6" id="KW-0175">Coiled coil</keyword>
<evidence type="ECO:0000256" key="7">
    <source>
        <dbReference type="SAM" id="MobiDB-lite"/>
    </source>
</evidence>
<evidence type="ECO:0000256" key="1">
    <source>
        <dbReference type="ARBA" id="ARBA00004245"/>
    </source>
</evidence>
<name>A0A9W8I839_9FUNG</name>
<protein>
    <recommendedName>
        <fullName evidence="8">Transforming acidic coiled-coil-containing protein C-terminal domain-containing protein</fullName>
    </recommendedName>
</protein>
<dbReference type="EMBL" id="JANBUW010000164">
    <property type="protein sequence ID" value="KAJ2848489.1"/>
    <property type="molecule type" value="Genomic_DNA"/>
</dbReference>
<evidence type="ECO:0000256" key="6">
    <source>
        <dbReference type="SAM" id="Coils"/>
    </source>
</evidence>
<keyword evidence="3" id="KW-0963">Cytoplasm</keyword>
<evidence type="ECO:0000259" key="8">
    <source>
        <dbReference type="Pfam" id="PF05010"/>
    </source>
</evidence>
<sequence>MKRTRADIATPKKPGTVEAQMQQQMEYIATPARAPSAMKRMMRSESPDACITDNNLCLAAQPPLSSKRNHSPPKFLLEQNDNSRLVKSPAMDDDDELFGSPQAFKNKQSDEKQVQPDAQSEMAVETDDMVEIDGIVKADENTNGQSMVVAEDSDIEFTIKTETDTLSSMIIDAESTTIPDNKSASTNDMLVVKITPEAIVNAALAFGAMDTASMASTAKVEQEPRTPAAIARRFPATTDRNERAELTTAKIFDDPELMHAAAVPLPGTPSLNNQSVVTPCREPKDSDFSIPTNWLMDLNTVKRGGQQAQPNSPTQQFKEANSLIPVTPASQKLMDSLEIQWVSPSKVAKYSQEYVDQLKAEYETKLQNQKELSEKLMREAQTEHEAKMKRKDEETDQMLKEADEMINASAEHQEREYAKKLAEQEQKHQEEIRKRDEELGQEIDTIINERKEIIEERDQLRATLDDYVATSTKLLEEKDAETVGLTRELGKLTLDRQRLQEQLQDALARADALEEEKTDSLVRIEALTTENMRLDQLTSALRNDVLVAEERCTKIKDHAQSTLAQANAEIQSNHEQLAQAREEAATSKAQAAKAEARLRSVQIQLDSMKRQNQELLALCEGL</sequence>
<evidence type="ECO:0000256" key="5">
    <source>
        <dbReference type="ARBA" id="ARBA00023212"/>
    </source>
</evidence>
<comment type="similarity">
    <text evidence="2">Belongs to the TACC family.</text>
</comment>
<organism evidence="9 10">
    <name type="scientific">Coemansia brasiliensis</name>
    <dbReference type="NCBI Taxonomy" id="2650707"/>
    <lineage>
        <taxon>Eukaryota</taxon>
        <taxon>Fungi</taxon>
        <taxon>Fungi incertae sedis</taxon>
        <taxon>Zoopagomycota</taxon>
        <taxon>Kickxellomycotina</taxon>
        <taxon>Kickxellomycetes</taxon>
        <taxon>Kickxellales</taxon>
        <taxon>Kickxellaceae</taxon>
        <taxon>Coemansia</taxon>
    </lineage>
</organism>
<evidence type="ECO:0000313" key="9">
    <source>
        <dbReference type="EMBL" id="KAJ2848489.1"/>
    </source>
</evidence>
<evidence type="ECO:0000313" key="10">
    <source>
        <dbReference type="Proteomes" id="UP001139887"/>
    </source>
</evidence>
<reference evidence="9" key="1">
    <citation type="submission" date="2022-07" db="EMBL/GenBank/DDBJ databases">
        <title>Phylogenomic reconstructions and comparative analyses of Kickxellomycotina fungi.</title>
        <authorList>
            <person name="Reynolds N.K."/>
            <person name="Stajich J.E."/>
            <person name="Barry K."/>
            <person name="Grigoriev I.V."/>
            <person name="Crous P."/>
            <person name="Smith M.E."/>
        </authorList>
    </citation>
    <scope>NUCLEOTIDE SEQUENCE</scope>
    <source>
        <strain evidence="9">NRRL 1566</strain>
    </source>
</reference>
<dbReference type="Pfam" id="PF05010">
    <property type="entry name" value="TACC_C"/>
    <property type="match status" value="1"/>
</dbReference>
<comment type="subcellular location">
    <subcellularLocation>
        <location evidence="1">Cytoplasm</location>
        <location evidence="1">Cytoskeleton</location>
    </subcellularLocation>
</comment>
<proteinExistence type="inferred from homology"/>
<dbReference type="Proteomes" id="UP001139887">
    <property type="component" value="Unassembled WGS sequence"/>
</dbReference>
<feature type="coiled-coil region" evidence="6">
    <location>
        <begin position="355"/>
        <end position="530"/>
    </location>
</feature>